<keyword evidence="8 15" id="KW-0106">Calcium</keyword>
<evidence type="ECO:0000256" key="2">
    <source>
        <dbReference type="ARBA" id="ARBA00005653"/>
    </source>
</evidence>
<comment type="similarity">
    <text evidence="2 15">Belongs to the MCU (TC 1.A.77) family.</text>
</comment>
<dbReference type="Pfam" id="PF04678">
    <property type="entry name" value="MCU"/>
    <property type="match status" value="1"/>
</dbReference>
<evidence type="ECO:0000256" key="9">
    <source>
        <dbReference type="ARBA" id="ARBA00022989"/>
    </source>
</evidence>
<evidence type="ECO:0000256" key="8">
    <source>
        <dbReference type="ARBA" id="ARBA00022837"/>
    </source>
</evidence>
<dbReference type="Proteomes" id="UP000694941">
    <property type="component" value="Unplaced"/>
</dbReference>
<comment type="catalytic activity">
    <reaction evidence="14">
        <text>Ca(2+)(in) = Ca(2+)(out)</text>
        <dbReference type="Rhea" id="RHEA:29671"/>
        <dbReference type="ChEBI" id="CHEBI:29108"/>
    </reaction>
</comment>
<evidence type="ECO:0000256" key="16">
    <source>
        <dbReference type="SAM" id="Coils"/>
    </source>
</evidence>
<keyword evidence="18" id="KW-1185">Reference proteome</keyword>
<keyword evidence="6 15" id="KW-0812">Transmembrane</keyword>
<evidence type="ECO:0000256" key="12">
    <source>
        <dbReference type="ARBA" id="ARBA00023136"/>
    </source>
</evidence>
<organism evidence="18 19">
    <name type="scientific">Limulus polyphemus</name>
    <name type="common">Atlantic horseshoe crab</name>
    <dbReference type="NCBI Taxonomy" id="6850"/>
    <lineage>
        <taxon>Eukaryota</taxon>
        <taxon>Metazoa</taxon>
        <taxon>Ecdysozoa</taxon>
        <taxon>Arthropoda</taxon>
        <taxon>Chelicerata</taxon>
        <taxon>Merostomata</taxon>
        <taxon>Xiphosura</taxon>
        <taxon>Limulidae</taxon>
        <taxon>Limulus</taxon>
    </lineage>
</organism>
<evidence type="ECO:0000256" key="14">
    <source>
        <dbReference type="ARBA" id="ARBA00036634"/>
    </source>
</evidence>
<dbReference type="GeneID" id="106457726"/>
<feature type="domain" description="Calcium uniporter protein C-terminal" evidence="17">
    <location>
        <begin position="112"/>
        <end position="314"/>
    </location>
</feature>
<dbReference type="PANTHER" id="PTHR13462:SF10">
    <property type="entry name" value="CALCIUM UNIPORTER PROTEIN, MITOCHONDRIAL"/>
    <property type="match status" value="1"/>
</dbReference>
<evidence type="ECO:0000256" key="13">
    <source>
        <dbReference type="ARBA" id="ARBA00023303"/>
    </source>
</evidence>
<comment type="function">
    <text evidence="15">Mitochondrial inner membrane calcium uniporter that mediates calcium uptake into mitochondria. Mitochondrial calcium homeostasis plays key roles in cellular physiology and regulates cell bioenergetics, cytoplasmic calcium signals and activation of cell death pathways.</text>
</comment>
<keyword evidence="12 15" id="KW-0472">Membrane</keyword>
<comment type="subcellular location">
    <subcellularLocation>
        <location evidence="1 15">Mitochondrion inner membrane</location>
        <topology evidence="1 15">Multi-pass membrane protein</topology>
    </subcellularLocation>
</comment>
<keyword evidence="3 15" id="KW-0813">Transport</keyword>
<keyword evidence="9 15" id="KW-1133">Transmembrane helix</keyword>
<comment type="domain">
    <text evidence="15">The selectivity filter, in which calcium ions are arranged in single file, is composed of two acidic rings separated by one helical turn along the central axis of the channel pore.</text>
</comment>
<gene>
    <name evidence="19" type="primary">LOC106457726</name>
</gene>
<keyword evidence="7 15" id="KW-0999">Mitochondrion inner membrane</keyword>
<evidence type="ECO:0000256" key="4">
    <source>
        <dbReference type="ARBA" id="ARBA00022568"/>
    </source>
</evidence>
<protein>
    <recommendedName>
        <fullName evidence="15">Calcium uniporter protein</fullName>
    </recommendedName>
</protein>
<reference evidence="19" key="1">
    <citation type="submission" date="2025-08" db="UniProtKB">
        <authorList>
            <consortium name="RefSeq"/>
        </authorList>
    </citation>
    <scope>IDENTIFICATION</scope>
    <source>
        <tissue evidence="19">Muscle</tissue>
    </source>
</reference>
<keyword evidence="16" id="KW-0175">Coiled coil</keyword>
<evidence type="ECO:0000256" key="7">
    <source>
        <dbReference type="ARBA" id="ARBA00022792"/>
    </source>
</evidence>
<keyword evidence="13 15" id="KW-0407">Ion channel</keyword>
<evidence type="ECO:0000313" key="19">
    <source>
        <dbReference type="RefSeq" id="XP_013772627.1"/>
    </source>
</evidence>
<keyword evidence="4 15" id="KW-0109">Calcium transport</keyword>
<proteinExistence type="inferred from homology"/>
<accession>A0ABM1B135</accession>
<evidence type="ECO:0000259" key="17">
    <source>
        <dbReference type="Pfam" id="PF04678"/>
    </source>
</evidence>
<sequence length="351" mass="40884">MAVTCVRWASTSRLGLFCRCAFKKKKMSNFSYLIDVLVWKDIQLSGIASRGCCSSDVIYSIKDAIHGETEVFYQRGLPVVTVPLPSRQEKCRFMLRPVSSTVNDFIQDISNEDHGIDRIKIQTTDGVRLAASTSIEALMQEDFLLTINDFVYYVSPPPLGKLTSERIQELSDVKLQVAKLFEVLHVDEHQIEQEKRLISNLEELKQKLEPLEKKRIELERASHRRTSFLTWTGLGLLGIQFGVLARLTWWEYSWDIMEPVTYFITYGTSIAMYAYFVLSKQEYLFPNVRDQGFLLSFYKKARKHGLDVKEYNSLRDAIFEKEEELRRLKDPLQLHLPIRELIRRHSKQLSE</sequence>
<keyword evidence="10 15" id="KW-0406">Ion transport</keyword>
<evidence type="ECO:0000256" key="11">
    <source>
        <dbReference type="ARBA" id="ARBA00023128"/>
    </source>
</evidence>
<evidence type="ECO:0000313" key="18">
    <source>
        <dbReference type="Proteomes" id="UP000694941"/>
    </source>
</evidence>
<feature type="transmembrane region" description="Helical" evidence="15">
    <location>
        <begin position="228"/>
        <end position="248"/>
    </location>
</feature>
<evidence type="ECO:0000256" key="6">
    <source>
        <dbReference type="ARBA" id="ARBA00022692"/>
    </source>
</evidence>
<keyword evidence="5 15" id="KW-0107">Calcium channel</keyword>
<dbReference type="PANTHER" id="PTHR13462">
    <property type="entry name" value="CALCIUM UNIPORTER PROTEIN, MITOCHONDRIAL"/>
    <property type="match status" value="1"/>
</dbReference>
<dbReference type="RefSeq" id="XP_013772627.1">
    <property type="nucleotide sequence ID" value="XM_013917173.2"/>
</dbReference>
<evidence type="ECO:0000256" key="1">
    <source>
        <dbReference type="ARBA" id="ARBA00004448"/>
    </source>
</evidence>
<evidence type="ECO:0000256" key="5">
    <source>
        <dbReference type="ARBA" id="ARBA00022673"/>
    </source>
</evidence>
<name>A0ABM1B135_LIMPO</name>
<dbReference type="InterPro" id="IPR006769">
    <property type="entry name" value="MCU_C"/>
</dbReference>
<keyword evidence="11 15" id="KW-0496">Mitochondrion</keyword>
<dbReference type="InterPro" id="IPR039055">
    <property type="entry name" value="MCU_fam"/>
</dbReference>
<evidence type="ECO:0000256" key="15">
    <source>
        <dbReference type="RuleBase" id="RU367035"/>
    </source>
</evidence>
<evidence type="ECO:0000256" key="3">
    <source>
        <dbReference type="ARBA" id="ARBA00022448"/>
    </source>
</evidence>
<feature type="transmembrane region" description="Helical" evidence="15">
    <location>
        <begin position="260"/>
        <end position="278"/>
    </location>
</feature>
<evidence type="ECO:0000256" key="10">
    <source>
        <dbReference type="ARBA" id="ARBA00023065"/>
    </source>
</evidence>
<feature type="coiled-coil region" evidence="16">
    <location>
        <begin position="184"/>
        <end position="221"/>
    </location>
</feature>